<feature type="signal peptide" evidence="1">
    <location>
        <begin position="1"/>
        <end position="23"/>
    </location>
</feature>
<gene>
    <name evidence="2" type="ORF">CDAR_63681</name>
</gene>
<keyword evidence="3" id="KW-1185">Reference proteome</keyword>
<sequence>MFALIQLFLYSCILRVLPPLCLCFREASSGYLSQIRHRRYLGKFVLLLNMVFRVKMSFRHIDILINLAPYKDPEEGRSLRRCKYPYLHQPFHSPSSKNVRDHRLVAVSSFLLGGLMANWLAL</sequence>
<organism evidence="2 3">
    <name type="scientific">Caerostris darwini</name>
    <dbReference type="NCBI Taxonomy" id="1538125"/>
    <lineage>
        <taxon>Eukaryota</taxon>
        <taxon>Metazoa</taxon>
        <taxon>Ecdysozoa</taxon>
        <taxon>Arthropoda</taxon>
        <taxon>Chelicerata</taxon>
        <taxon>Arachnida</taxon>
        <taxon>Araneae</taxon>
        <taxon>Araneomorphae</taxon>
        <taxon>Entelegynae</taxon>
        <taxon>Araneoidea</taxon>
        <taxon>Araneidae</taxon>
        <taxon>Caerostris</taxon>
    </lineage>
</organism>
<dbReference type="AlphaFoldDB" id="A0AAV4SB74"/>
<evidence type="ECO:0000313" key="2">
    <source>
        <dbReference type="EMBL" id="GIY31425.1"/>
    </source>
</evidence>
<dbReference type="Proteomes" id="UP001054837">
    <property type="component" value="Unassembled WGS sequence"/>
</dbReference>
<reference evidence="2 3" key="1">
    <citation type="submission" date="2021-06" db="EMBL/GenBank/DDBJ databases">
        <title>Caerostris darwini draft genome.</title>
        <authorList>
            <person name="Kono N."/>
            <person name="Arakawa K."/>
        </authorList>
    </citation>
    <scope>NUCLEOTIDE SEQUENCE [LARGE SCALE GENOMIC DNA]</scope>
</reference>
<name>A0AAV4SB74_9ARAC</name>
<keyword evidence="1" id="KW-0732">Signal</keyword>
<comment type="caution">
    <text evidence="2">The sequence shown here is derived from an EMBL/GenBank/DDBJ whole genome shotgun (WGS) entry which is preliminary data.</text>
</comment>
<proteinExistence type="predicted"/>
<evidence type="ECO:0000313" key="3">
    <source>
        <dbReference type="Proteomes" id="UP001054837"/>
    </source>
</evidence>
<protein>
    <submittedName>
        <fullName evidence="2">Uncharacterized protein</fullName>
    </submittedName>
</protein>
<accession>A0AAV4SB74</accession>
<feature type="chain" id="PRO_5043876124" evidence="1">
    <location>
        <begin position="24"/>
        <end position="122"/>
    </location>
</feature>
<dbReference type="EMBL" id="BPLQ01007667">
    <property type="protein sequence ID" value="GIY31425.1"/>
    <property type="molecule type" value="Genomic_DNA"/>
</dbReference>
<evidence type="ECO:0000256" key="1">
    <source>
        <dbReference type="SAM" id="SignalP"/>
    </source>
</evidence>